<dbReference type="Gene3D" id="3.40.710.10">
    <property type="entry name" value="DD-peptidase/beta-lactamase superfamily"/>
    <property type="match status" value="1"/>
</dbReference>
<comment type="similarity">
    <text evidence="1">Belongs to the peptidase S13 family.</text>
</comment>
<dbReference type="RefSeq" id="WP_229804381.1">
    <property type="nucleotide sequence ID" value="NZ_BMYX01000001.1"/>
</dbReference>
<feature type="chain" id="PRO_5037886254" evidence="3">
    <location>
        <begin position="20"/>
        <end position="468"/>
    </location>
</feature>
<gene>
    <name evidence="4" type="ORF">GCM10011289_00060</name>
</gene>
<dbReference type="InterPro" id="IPR000667">
    <property type="entry name" value="Peptidase_S13"/>
</dbReference>
<keyword evidence="4" id="KW-0121">Carboxypeptidase</keyword>
<protein>
    <submittedName>
        <fullName evidence="4">D-alanyl-D-alanine carboxypeptidase</fullName>
    </submittedName>
</protein>
<comment type="caution">
    <text evidence="4">The sequence shown here is derived from an EMBL/GenBank/DDBJ whole genome shotgun (WGS) entry which is preliminary data.</text>
</comment>
<evidence type="ECO:0000256" key="3">
    <source>
        <dbReference type="SAM" id="SignalP"/>
    </source>
</evidence>
<keyword evidence="3" id="KW-0732">Signal</keyword>
<dbReference type="PANTHER" id="PTHR30023:SF0">
    <property type="entry name" value="PENICILLIN-SENSITIVE CARBOXYPEPTIDASE A"/>
    <property type="match status" value="1"/>
</dbReference>
<sequence length="468" mass="49500">MFRFFFVVIAVCFSRASGAGPMPDLHGLDPDSVAVYAAPVEGGGVPVVWRENASVNPASTMKLLTAWAALSRLGPDYVWRTDLVADAPVVDGVLKGDLYWVGRGDPRFYLDDLQALVSRLRERGVRAIEGRLVQDRSAFNRIAGSDDFDADEGRAFASPPDTHLTNLNVGWLTFYNDASGPRAALEPALPEVPLTVRLTSRPGSSCANVRDYVSIRHDGRGVVVEGRLPAACDGARTYVELMDASSFAHASFAWAWRKAGGEGALPAGSGKAPVGARVLASIDSPTLSRILPDMLKHSSNPMARLIFLTLGREAPVDGDVVDGAEACVREHLLARGIDATPLVLENGSGLSRRERVSARLLGEALIAALRGAEGADLAASLPAAGGEGTLKRRFPALGGQLRLKTGSLRDVRSLAGFWQAADGRRLAIVVVVNRADPGRAVPAMDAIVADLVGRFSAAPDAAQAGIMK</sequence>
<dbReference type="InterPro" id="IPR012338">
    <property type="entry name" value="Beta-lactam/transpept-like"/>
</dbReference>
<evidence type="ECO:0000313" key="4">
    <source>
        <dbReference type="EMBL" id="GGY01996.1"/>
    </source>
</evidence>
<dbReference type="GO" id="GO:0000270">
    <property type="term" value="P:peptidoglycan metabolic process"/>
    <property type="evidence" value="ECO:0007669"/>
    <property type="project" value="TreeGrafter"/>
</dbReference>
<organism evidence="4 5">
    <name type="scientific">Paludibacterium paludis</name>
    <dbReference type="NCBI Taxonomy" id="1225769"/>
    <lineage>
        <taxon>Bacteria</taxon>
        <taxon>Pseudomonadati</taxon>
        <taxon>Pseudomonadota</taxon>
        <taxon>Betaproteobacteria</taxon>
        <taxon>Neisseriales</taxon>
        <taxon>Chromobacteriaceae</taxon>
        <taxon>Paludibacterium</taxon>
    </lineage>
</organism>
<dbReference type="NCBIfam" id="TIGR00666">
    <property type="entry name" value="PBP4"/>
    <property type="match status" value="1"/>
</dbReference>
<keyword evidence="5" id="KW-1185">Reference proteome</keyword>
<dbReference type="AlphaFoldDB" id="A0A918U6V1"/>
<feature type="signal peptide" evidence="3">
    <location>
        <begin position="1"/>
        <end position="19"/>
    </location>
</feature>
<reference evidence="4" key="1">
    <citation type="journal article" date="2014" name="Int. J. Syst. Evol. Microbiol.">
        <title>Complete genome sequence of Corynebacterium casei LMG S-19264T (=DSM 44701T), isolated from a smear-ripened cheese.</title>
        <authorList>
            <consortium name="US DOE Joint Genome Institute (JGI-PGF)"/>
            <person name="Walter F."/>
            <person name="Albersmeier A."/>
            <person name="Kalinowski J."/>
            <person name="Ruckert C."/>
        </authorList>
    </citation>
    <scope>NUCLEOTIDE SEQUENCE</scope>
    <source>
        <strain evidence="4">KCTC 32182</strain>
    </source>
</reference>
<dbReference type="PANTHER" id="PTHR30023">
    <property type="entry name" value="D-ALANYL-D-ALANINE CARBOXYPEPTIDASE"/>
    <property type="match status" value="1"/>
</dbReference>
<dbReference type="GO" id="GO:0004185">
    <property type="term" value="F:serine-type carboxypeptidase activity"/>
    <property type="evidence" value="ECO:0007669"/>
    <property type="project" value="InterPro"/>
</dbReference>
<evidence type="ECO:0000313" key="5">
    <source>
        <dbReference type="Proteomes" id="UP000645257"/>
    </source>
</evidence>
<dbReference type="EMBL" id="BMYX01000001">
    <property type="protein sequence ID" value="GGY01996.1"/>
    <property type="molecule type" value="Genomic_DNA"/>
</dbReference>
<evidence type="ECO:0000256" key="2">
    <source>
        <dbReference type="ARBA" id="ARBA00022801"/>
    </source>
</evidence>
<dbReference type="GO" id="GO:0006508">
    <property type="term" value="P:proteolysis"/>
    <property type="evidence" value="ECO:0007669"/>
    <property type="project" value="InterPro"/>
</dbReference>
<dbReference type="Gene3D" id="3.50.80.20">
    <property type="entry name" value="D-Ala-D-Ala carboxypeptidase C, peptidase S13"/>
    <property type="match status" value="1"/>
</dbReference>
<dbReference type="Pfam" id="PF02113">
    <property type="entry name" value="Peptidase_S13"/>
    <property type="match status" value="1"/>
</dbReference>
<dbReference type="PRINTS" id="PR00922">
    <property type="entry name" value="DADACBPTASE3"/>
</dbReference>
<keyword evidence="2" id="KW-0378">Hydrolase</keyword>
<proteinExistence type="inferred from homology"/>
<accession>A0A918U6V1</accession>
<evidence type="ECO:0000256" key="1">
    <source>
        <dbReference type="ARBA" id="ARBA00006096"/>
    </source>
</evidence>
<dbReference type="SUPFAM" id="SSF56601">
    <property type="entry name" value="beta-lactamase/transpeptidase-like"/>
    <property type="match status" value="1"/>
</dbReference>
<dbReference type="Proteomes" id="UP000645257">
    <property type="component" value="Unassembled WGS sequence"/>
</dbReference>
<name>A0A918U6V1_9NEIS</name>
<reference evidence="4" key="2">
    <citation type="submission" date="2020-09" db="EMBL/GenBank/DDBJ databases">
        <authorList>
            <person name="Sun Q."/>
            <person name="Kim S."/>
        </authorList>
    </citation>
    <scope>NUCLEOTIDE SEQUENCE</scope>
    <source>
        <strain evidence="4">KCTC 32182</strain>
    </source>
</reference>
<keyword evidence="4" id="KW-0645">Protease</keyword>